<reference evidence="2 3" key="1">
    <citation type="submission" date="2017-03" db="EMBL/GenBank/DDBJ databases">
        <title>Genomes of endolithic fungi from Antarctica.</title>
        <authorList>
            <person name="Coleine C."/>
            <person name="Masonjones S."/>
            <person name="Stajich J.E."/>
        </authorList>
    </citation>
    <scope>NUCLEOTIDE SEQUENCE [LARGE SCALE GENOMIC DNA]</scope>
    <source>
        <strain evidence="2 3">CCFEE 6315</strain>
    </source>
</reference>
<evidence type="ECO:0000313" key="3">
    <source>
        <dbReference type="Proteomes" id="UP000308549"/>
    </source>
</evidence>
<dbReference type="OrthoDB" id="5426872at2759"/>
<proteinExistence type="predicted"/>
<protein>
    <submittedName>
        <fullName evidence="2">Uncharacterized protein</fullName>
    </submittedName>
</protein>
<evidence type="ECO:0000256" key="1">
    <source>
        <dbReference type="SAM" id="MobiDB-lite"/>
    </source>
</evidence>
<gene>
    <name evidence="2" type="ORF">B0A50_04842</name>
</gene>
<dbReference type="Proteomes" id="UP000308549">
    <property type="component" value="Unassembled WGS sequence"/>
</dbReference>
<dbReference type="AlphaFoldDB" id="A0A4U0TYV4"/>
<comment type="caution">
    <text evidence="2">The sequence shown here is derived from an EMBL/GenBank/DDBJ whole genome shotgun (WGS) entry which is preliminary data.</text>
</comment>
<sequence>MPSHPPYYPHPALTQTLTPTQARTHLAAFLAQTPSKPYLHPDAQLSTSGIAFSAQAGPSGGLALHHLGRIEKGLGGECLVAETDEELGMFGGAVELPEGDDARVDGVIEGKGLGRRERGVEAVGRWAEQSAVEGEWEDGEAFALQQRDMAGEIGDRGADGEVRVAPPVVEKAGEEDVGRKPVTEAEKKAKREAKKARRKTENQERRQVKEEKP</sequence>
<feature type="compositionally biased region" description="Basic and acidic residues" evidence="1">
    <location>
        <begin position="199"/>
        <end position="213"/>
    </location>
</feature>
<dbReference type="EMBL" id="NAJL01000021">
    <property type="protein sequence ID" value="TKA27741.1"/>
    <property type="molecule type" value="Genomic_DNA"/>
</dbReference>
<keyword evidence="3" id="KW-1185">Reference proteome</keyword>
<name>A0A4U0TYV4_9PEZI</name>
<accession>A0A4U0TYV4</accession>
<feature type="compositionally biased region" description="Basic and acidic residues" evidence="1">
    <location>
        <begin position="171"/>
        <end position="189"/>
    </location>
</feature>
<feature type="region of interest" description="Disordered" evidence="1">
    <location>
        <begin position="153"/>
        <end position="213"/>
    </location>
</feature>
<feature type="compositionally biased region" description="Basic and acidic residues" evidence="1">
    <location>
        <begin position="153"/>
        <end position="162"/>
    </location>
</feature>
<evidence type="ECO:0000313" key="2">
    <source>
        <dbReference type="EMBL" id="TKA27741.1"/>
    </source>
</evidence>
<organism evidence="2 3">
    <name type="scientific">Salinomyces thailandicus</name>
    <dbReference type="NCBI Taxonomy" id="706561"/>
    <lineage>
        <taxon>Eukaryota</taxon>
        <taxon>Fungi</taxon>
        <taxon>Dikarya</taxon>
        <taxon>Ascomycota</taxon>
        <taxon>Pezizomycotina</taxon>
        <taxon>Dothideomycetes</taxon>
        <taxon>Dothideomycetidae</taxon>
        <taxon>Mycosphaerellales</taxon>
        <taxon>Teratosphaeriaceae</taxon>
        <taxon>Salinomyces</taxon>
    </lineage>
</organism>